<name>A0ABQ2LWB2_9ACTN</name>
<evidence type="ECO:0000256" key="1">
    <source>
        <dbReference type="SAM" id="MobiDB-lite"/>
    </source>
</evidence>
<dbReference type="EMBL" id="BMMP01000002">
    <property type="protein sequence ID" value="GGO43918.1"/>
    <property type="molecule type" value="Genomic_DNA"/>
</dbReference>
<evidence type="ECO:0000313" key="3">
    <source>
        <dbReference type="Proteomes" id="UP000631535"/>
    </source>
</evidence>
<organism evidence="2 3">
    <name type="scientific">Streptomyces daqingensis</name>
    <dbReference type="NCBI Taxonomy" id="1472640"/>
    <lineage>
        <taxon>Bacteria</taxon>
        <taxon>Bacillati</taxon>
        <taxon>Actinomycetota</taxon>
        <taxon>Actinomycetes</taxon>
        <taxon>Kitasatosporales</taxon>
        <taxon>Streptomycetaceae</taxon>
        <taxon>Streptomyces</taxon>
    </lineage>
</organism>
<sequence>MFELPTAAAVSGMPVRPSADAAASPGIRYNSPSPDVSTLLLTVHAGYDAARWRRPDEAVITSRSRTRCVGTAVEVAAQPRRAMSTPGPTFPGTGWRAGRGADFLA</sequence>
<comment type="caution">
    <text evidence="2">The sequence shown here is derived from an EMBL/GenBank/DDBJ whole genome shotgun (WGS) entry which is preliminary data.</text>
</comment>
<feature type="region of interest" description="Disordered" evidence="1">
    <location>
        <begin position="1"/>
        <end position="28"/>
    </location>
</feature>
<feature type="region of interest" description="Disordered" evidence="1">
    <location>
        <begin position="81"/>
        <end position="105"/>
    </location>
</feature>
<accession>A0ABQ2LWB2</accession>
<reference evidence="3" key="1">
    <citation type="journal article" date="2019" name="Int. J. Syst. Evol. Microbiol.">
        <title>The Global Catalogue of Microorganisms (GCM) 10K type strain sequencing project: providing services to taxonomists for standard genome sequencing and annotation.</title>
        <authorList>
            <consortium name="The Broad Institute Genomics Platform"/>
            <consortium name="The Broad Institute Genome Sequencing Center for Infectious Disease"/>
            <person name="Wu L."/>
            <person name="Ma J."/>
        </authorList>
    </citation>
    <scope>NUCLEOTIDE SEQUENCE [LARGE SCALE GENOMIC DNA]</scope>
    <source>
        <strain evidence="3">CGMCC 4.7178</strain>
    </source>
</reference>
<gene>
    <name evidence="2" type="ORF">GCM10012287_08250</name>
</gene>
<dbReference type="Proteomes" id="UP000631535">
    <property type="component" value="Unassembled WGS sequence"/>
</dbReference>
<keyword evidence="3" id="KW-1185">Reference proteome</keyword>
<evidence type="ECO:0000313" key="2">
    <source>
        <dbReference type="EMBL" id="GGO43918.1"/>
    </source>
</evidence>
<protein>
    <submittedName>
        <fullName evidence="2">Uncharacterized protein</fullName>
    </submittedName>
</protein>
<proteinExistence type="predicted"/>